<feature type="transmembrane region" description="Helical" evidence="3">
    <location>
        <begin position="204"/>
        <end position="219"/>
    </location>
</feature>
<dbReference type="Proteomes" id="UP000295645">
    <property type="component" value="Unassembled WGS sequence"/>
</dbReference>
<feature type="transmembrane region" description="Helical" evidence="3">
    <location>
        <begin position="336"/>
        <end position="359"/>
    </location>
</feature>
<keyword evidence="5" id="KW-1185">Reference proteome</keyword>
<feature type="transmembrane region" description="Helical" evidence="3">
    <location>
        <begin position="365"/>
        <end position="384"/>
    </location>
</feature>
<dbReference type="GO" id="GO:0035269">
    <property type="term" value="P:protein O-linked glycosylation via mannose"/>
    <property type="evidence" value="ECO:0007669"/>
    <property type="project" value="TreeGrafter"/>
</dbReference>
<dbReference type="GO" id="GO:0030968">
    <property type="term" value="P:endoplasmic reticulum unfolded protein response"/>
    <property type="evidence" value="ECO:0007669"/>
    <property type="project" value="TreeGrafter"/>
</dbReference>
<dbReference type="AlphaFoldDB" id="A0A4R3YR82"/>
<accession>A0A4R3YR82</accession>
<feature type="transmembrane region" description="Helical" evidence="3">
    <location>
        <begin position="96"/>
        <end position="113"/>
    </location>
</feature>
<keyword evidence="3" id="KW-1133">Transmembrane helix</keyword>
<comment type="caution">
    <text evidence="4">The sequence shown here is derived from an EMBL/GenBank/DDBJ whole genome shotgun (WGS) entry which is preliminary data.</text>
</comment>
<feature type="transmembrane region" description="Helical" evidence="3">
    <location>
        <begin position="310"/>
        <end position="329"/>
    </location>
</feature>
<dbReference type="EMBL" id="SMCS01000003">
    <property type="protein sequence ID" value="TCV94950.1"/>
    <property type="molecule type" value="Genomic_DNA"/>
</dbReference>
<dbReference type="Gene3D" id="1.25.40.10">
    <property type="entry name" value="Tetratricopeptide repeat domain"/>
    <property type="match status" value="1"/>
</dbReference>
<evidence type="ECO:0000256" key="2">
    <source>
        <dbReference type="ARBA" id="ARBA00022803"/>
    </source>
</evidence>
<evidence type="ECO:0008006" key="6">
    <source>
        <dbReference type="Google" id="ProtNLM"/>
    </source>
</evidence>
<keyword evidence="1" id="KW-0677">Repeat</keyword>
<reference evidence="4 5" key="1">
    <citation type="submission" date="2019-03" db="EMBL/GenBank/DDBJ databases">
        <title>Above-ground endophytic microbial communities from plants in different locations in the United States.</title>
        <authorList>
            <person name="Frank C."/>
        </authorList>
    </citation>
    <scope>NUCLEOTIDE SEQUENCE [LARGE SCALE GENOMIC DNA]</scope>
    <source>
        <strain evidence="4 5">LP_13_YM</strain>
    </source>
</reference>
<feature type="transmembrane region" description="Helical" evidence="3">
    <location>
        <begin position="153"/>
        <end position="170"/>
    </location>
</feature>
<name>A0A4R3YR82_9GAMM</name>
<keyword evidence="3" id="KW-0472">Membrane</keyword>
<dbReference type="RefSeq" id="WP_132143700.1">
    <property type="nucleotide sequence ID" value="NZ_SMCS01000003.1"/>
</dbReference>
<evidence type="ECO:0000256" key="1">
    <source>
        <dbReference type="ARBA" id="ARBA00022737"/>
    </source>
</evidence>
<dbReference type="OrthoDB" id="8566379at2"/>
<dbReference type="PANTHER" id="PTHR44227">
    <property type="match status" value="1"/>
</dbReference>
<feature type="transmembrane region" description="Helical" evidence="3">
    <location>
        <begin position="391"/>
        <end position="410"/>
    </location>
</feature>
<feature type="transmembrane region" description="Helical" evidence="3">
    <location>
        <begin position="125"/>
        <end position="147"/>
    </location>
</feature>
<dbReference type="InterPro" id="IPR052346">
    <property type="entry name" value="O-mannosyl-transferase_TMTC"/>
</dbReference>
<proteinExistence type="predicted"/>
<protein>
    <recommendedName>
        <fullName evidence="6">Tetratricopeptide repeat protein</fullName>
    </recommendedName>
</protein>
<gene>
    <name evidence="4" type="ORF">EC912_103443</name>
</gene>
<keyword evidence="3" id="KW-0812">Transmembrane</keyword>
<dbReference type="PANTHER" id="PTHR44227:SF3">
    <property type="entry name" value="PROTEIN O-MANNOSYL-TRANSFERASE TMTC4"/>
    <property type="match status" value="1"/>
</dbReference>
<dbReference type="InterPro" id="IPR011990">
    <property type="entry name" value="TPR-like_helical_dom_sf"/>
</dbReference>
<dbReference type="GO" id="GO:0000030">
    <property type="term" value="F:mannosyltransferase activity"/>
    <property type="evidence" value="ECO:0007669"/>
    <property type="project" value="TreeGrafter"/>
</dbReference>
<sequence>MPYLFRSFAIAIAFLLLASITAFAYWPGLRGPFLFDDAANLPSLGAQGPIDNSAALSRYLTSGRADPTGRPVSLLSFLADARDWPAQPRPFKLTNVLLHIVNGLLLTVLLATLGSAFDLSVSRRLIAAVIGAAMWTLHPLLVSTVLYVVQREAMLPATFTLLAMLCWLHARKLMLQGRRGGPIWLLLGAGTCTVLAVLSKANGILAPLLILITAAVVPEDRSEYSRRARRWTLTTMGPIVAIVLAQLAWAGINTIGDGPIPIRGWSVSQRLFTEPGILIDYLRQLWLLKPVDSGLFHDQYRAAKSPWDPWYTAPAIVACLSAIALAWIFRRRFPAIALAILFFFGGHLMESSSLALELYFEHRNYLPSMLMFWPLGLVAAQVAWRRVALPVAGAIILGMAALTHASALLWGNPLAQATEWALNQPDSPRAQAYAAQVEAEAGYHRQAVSRIDAAKTRFVDEPQIAFNLINLHCAAGLLKKSDLDYAATSLRIAGREPGALLSQWFNGALALARARQCNGLDEGALSTLLDAVASNPKVAAIAGRRQDIAHLRGQLALQEGDPQAALDWFNQALAEAPTPEAALAQAATLGASGYPSLGTRHLEYFDSLPKAPAHVITDGMPWLHDKVLESQNYWPNELTHLRSALANESIRIRQ</sequence>
<organism evidence="4 5">
    <name type="scientific">Luteibacter rhizovicinus</name>
    <dbReference type="NCBI Taxonomy" id="242606"/>
    <lineage>
        <taxon>Bacteria</taxon>
        <taxon>Pseudomonadati</taxon>
        <taxon>Pseudomonadota</taxon>
        <taxon>Gammaproteobacteria</taxon>
        <taxon>Lysobacterales</taxon>
        <taxon>Rhodanobacteraceae</taxon>
        <taxon>Luteibacter</taxon>
    </lineage>
</organism>
<evidence type="ECO:0000313" key="5">
    <source>
        <dbReference type="Proteomes" id="UP000295645"/>
    </source>
</evidence>
<feature type="transmembrane region" description="Helical" evidence="3">
    <location>
        <begin position="182"/>
        <end position="198"/>
    </location>
</feature>
<keyword evidence="2" id="KW-0802">TPR repeat</keyword>
<evidence type="ECO:0000256" key="3">
    <source>
        <dbReference type="SAM" id="Phobius"/>
    </source>
</evidence>
<evidence type="ECO:0000313" key="4">
    <source>
        <dbReference type="EMBL" id="TCV94950.1"/>
    </source>
</evidence>
<feature type="transmembrane region" description="Helical" evidence="3">
    <location>
        <begin position="231"/>
        <end position="252"/>
    </location>
</feature>